<name>A0ABV7ELE1_9GAMM</name>
<proteinExistence type="predicted"/>
<keyword evidence="2" id="KW-0378">Hydrolase</keyword>
<protein>
    <submittedName>
        <fullName evidence="2">Alpha/beta fold hydrolase</fullName>
    </submittedName>
</protein>
<dbReference type="SUPFAM" id="SSF53474">
    <property type="entry name" value="alpha/beta-Hydrolases"/>
    <property type="match status" value="1"/>
</dbReference>
<accession>A0ABV7ELE1</accession>
<evidence type="ECO:0000313" key="3">
    <source>
        <dbReference type="Proteomes" id="UP001595462"/>
    </source>
</evidence>
<organism evidence="2 3">
    <name type="scientific">Salinisphaera aquimarina</name>
    <dbReference type="NCBI Taxonomy" id="2094031"/>
    <lineage>
        <taxon>Bacteria</taxon>
        <taxon>Pseudomonadati</taxon>
        <taxon>Pseudomonadota</taxon>
        <taxon>Gammaproteobacteria</taxon>
        <taxon>Salinisphaerales</taxon>
        <taxon>Salinisphaeraceae</taxon>
        <taxon>Salinisphaera</taxon>
    </lineage>
</organism>
<sequence length="305" mass="33132">MIRPIHAGVLDVAYREAGVPAGVPVILLHGFPYDVHAYDDAERELAAAGCRVLTPYLRGYGPTRFRSPDTPRSGQQAALAHDLLAFMDALALPRAVLAGFDWGGRAACIVAALWPHRVSGLVSCGGYNIQNIAAAGRPQAPAHEYQYWYQYYFHSERGRLGLSENRAEFCRLLWTLWSPTWDFDDALYAQTAAAFENPDFVDVVIHSYRHRFGLVAGDPALEDSERLLANQPDISVPSIVLDGGADGIPALGSPAEHARHFTGFFERRLLENVGHNPPQEAPVAFADAVLGVIAAAGQKPEPGPA</sequence>
<keyword evidence="3" id="KW-1185">Reference proteome</keyword>
<dbReference type="InterPro" id="IPR000073">
    <property type="entry name" value="AB_hydrolase_1"/>
</dbReference>
<feature type="domain" description="AB hydrolase-1" evidence="1">
    <location>
        <begin position="24"/>
        <end position="150"/>
    </location>
</feature>
<dbReference type="PANTHER" id="PTHR43798">
    <property type="entry name" value="MONOACYLGLYCEROL LIPASE"/>
    <property type="match status" value="1"/>
</dbReference>
<dbReference type="PANTHER" id="PTHR43798:SF33">
    <property type="entry name" value="HYDROLASE, PUTATIVE (AFU_ORTHOLOGUE AFUA_2G14860)-RELATED"/>
    <property type="match status" value="1"/>
</dbReference>
<dbReference type="InterPro" id="IPR000639">
    <property type="entry name" value="Epox_hydrolase-like"/>
</dbReference>
<dbReference type="PRINTS" id="PR00412">
    <property type="entry name" value="EPOXHYDRLASE"/>
</dbReference>
<dbReference type="InterPro" id="IPR050266">
    <property type="entry name" value="AB_hydrolase_sf"/>
</dbReference>
<gene>
    <name evidence="2" type="ORF">ACFOSU_06425</name>
</gene>
<comment type="caution">
    <text evidence="2">The sequence shown here is derived from an EMBL/GenBank/DDBJ whole genome shotgun (WGS) entry which is preliminary data.</text>
</comment>
<dbReference type="EMBL" id="JBHRSS010000003">
    <property type="protein sequence ID" value="MFC3103522.1"/>
    <property type="molecule type" value="Genomic_DNA"/>
</dbReference>
<evidence type="ECO:0000259" key="1">
    <source>
        <dbReference type="Pfam" id="PF00561"/>
    </source>
</evidence>
<dbReference type="Gene3D" id="3.40.50.1820">
    <property type="entry name" value="alpha/beta hydrolase"/>
    <property type="match status" value="1"/>
</dbReference>
<reference evidence="3" key="1">
    <citation type="journal article" date="2019" name="Int. J. Syst. Evol. Microbiol.">
        <title>The Global Catalogue of Microorganisms (GCM) 10K type strain sequencing project: providing services to taxonomists for standard genome sequencing and annotation.</title>
        <authorList>
            <consortium name="The Broad Institute Genomics Platform"/>
            <consortium name="The Broad Institute Genome Sequencing Center for Infectious Disease"/>
            <person name="Wu L."/>
            <person name="Ma J."/>
        </authorList>
    </citation>
    <scope>NUCLEOTIDE SEQUENCE [LARGE SCALE GENOMIC DNA]</scope>
    <source>
        <strain evidence="3">KCTC 52640</strain>
    </source>
</reference>
<dbReference type="RefSeq" id="WP_380687629.1">
    <property type="nucleotide sequence ID" value="NZ_JBHRSS010000003.1"/>
</dbReference>
<dbReference type="GO" id="GO:0016787">
    <property type="term" value="F:hydrolase activity"/>
    <property type="evidence" value="ECO:0007669"/>
    <property type="project" value="UniProtKB-KW"/>
</dbReference>
<dbReference type="Proteomes" id="UP001595462">
    <property type="component" value="Unassembled WGS sequence"/>
</dbReference>
<dbReference type="InterPro" id="IPR029058">
    <property type="entry name" value="AB_hydrolase_fold"/>
</dbReference>
<evidence type="ECO:0000313" key="2">
    <source>
        <dbReference type="EMBL" id="MFC3103522.1"/>
    </source>
</evidence>
<dbReference type="Pfam" id="PF00561">
    <property type="entry name" value="Abhydrolase_1"/>
    <property type="match status" value="1"/>
</dbReference>